<feature type="domain" description="Acyl-CoA dehydrogenase/oxidase C-terminal" evidence="6">
    <location>
        <begin position="298"/>
        <end position="453"/>
    </location>
</feature>
<evidence type="ECO:0000313" key="9">
    <source>
        <dbReference type="EMBL" id="PEH88742.1"/>
    </source>
</evidence>
<dbReference type="RefSeq" id="WP_066539049.1">
    <property type="nucleotide sequence ID" value="NZ_PDEA01000001.1"/>
</dbReference>
<dbReference type="AlphaFoldDB" id="A0A2A7UTZ6"/>
<comment type="cofactor">
    <cofactor evidence="1">
        <name>FAD</name>
        <dbReference type="ChEBI" id="CHEBI:57692"/>
    </cofactor>
</comment>
<dbReference type="InterPro" id="IPR009100">
    <property type="entry name" value="AcylCoA_DH/oxidase_NM_dom_sf"/>
</dbReference>
<name>A0A2A7UTZ6_COMTR</name>
<evidence type="ECO:0000259" key="7">
    <source>
        <dbReference type="Pfam" id="PF02770"/>
    </source>
</evidence>
<dbReference type="Gene3D" id="2.40.110.20">
    <property type="match status" value="1"/>
</dbReference>
<gene>
    <name evidence="9" type="ORF">CRM82_09130</name>
</gene>
<dbReference type="InterPro" id="IPR052904">
    <property type="entry name" value="Acyl-CoA_dehydrogenase-like"/>
</dbReference>
<dbReference type="PANTHER" id="PTHR42707:SF2">
    <property type="entry name" value="ACD11 DEHYDROGENASE"/>
    <property type="match status" value="1"/>
</dbReference>
<dbReference type="Pfam" id="PF18158">
    <property type="entry name" value="AidB_N"/>
    <property type="match status" value="1"/>
</dbReference>
<feature type="domain" description="Acyl-CoA oxidase/dehydrogenase middle" evidence="7">
    <location>
        <begin position="188"/>
        <end position="287"/>
    </location>
</feature>
<dbReference type="InterPro" id="IPR006089">
    <property type="entry name" value="Acyl-CoA_DH_CS"/>
</dbReference>
<evidence type="ECO:0000313" key="10">
    <source>
        <dbReference type="Proteomes" id="UP000220246"/>
    </source>
</evidence>
<keyword evidence="3" id="KW-0285">Flavoprotein</keyword>
<dbReference type="SUPFAM" id="SSF47203">
    <property type="entry name" value="Acyl-CoA dehydrogenase C-terminal domain-like"/>
    <property type="match status" value="1"/>
</dbReference>
<comment type="caution">
    <text evidence="9">The sequence shown here is derived from an EMBL/GenBank/DDBJ whole genome shotgun (WGS) entry which is preliminary data.</text>
</comment>
<evidence type="ECO:0000259" key="8">
    <source>
        <dbReference type="Pfam" id="PF18158"/>
    </source>
</evidence>
<evidence type="ECO:0000259" key="6">
    <source>
        <dbReference type="Pfam" id="PF00441"/>
    </source>
</evidence>
<reference evidence="10" key="1">
    <citation type="submission" date="2017-09" db="EMBL/GenBank/DDBJ databases">
        <title>FDA dAtabase for Regulatory Grade micrObial Sequences (FDA-ARGOS): Supporting development and validation of Infectious Disease Dx tests.</title>
        <authorList>
            <person name="Minogue T."/>
            <person name="Wolcott M."/>
            <person name="Wasieloski L."/>
            <person name="Aguilar W."/>
            <person name="Moore D."/>
            <person name="Tallon L."/>
            <person name="Sadzewicz L."/>
            <person name="Ott S."/>
            <person name="Zhao X."/>
            <person name="Nagaraj S."/>
            <person name="Vavikolanu K."/>
            <person name="Aluvathingal J."/>
            <person name="Nadendla S."/>
            <person name="Sichtig H."/>
        </authorList>
    </citation>
    <scope>NUCLEOTIDE SEQUENCE [LARGE SCALE GENOMIC DNA]</scope>
    <source>
        <strain evidence="10">FDAARGOS_394</strain>
    </source>
</reference>
<dbReference type="Proteomes" id="UP000220246">
    <property type="component" value="Unassembled WGS sequence"/>
</dbReference>
<dbReference type="InterPro" id="IPR036250">
    <property type="entry name" value="AcylCo_DH-like_C"/>
</dbReference>
<organism evidence="9 10">
    <name type="scientific">Comamonas terrigena</name>
    <dbReference type="NCBI Taxonomy" id="32013"/>
    <lineage>
        <taxon>Bacteria</taxon>
        <taxon>Pseudomonadati</taxon>
        <taxon>Pseudomonadota</taxon>
        <taxon>Betaproteobacteria</taxon>
        <taxon>Burkholderiales</taxon>
        <taxon>Comamonadaceae</taxon>
        <taxon>Comamonas</taxon>
    </lineage>
</organism>
<evidence type="ECO:0000256" key="5">
    <source>
        <dbReference type="SAM" id="MobiDB-lite"/>
    </source>
</evidence>
<dbReference type="Gene3D" id="1.20.140.10">
    <property type="entry name" value="Butyryl-CoA Dehydrogenase, subunit A, domain 3"/>
    <property type="match status" value="1"/>
</dbReference>
<dbReference type="GeneID" id="80800766"/>
<sequence length="566" mass="62318">MNMRAPLEVSRTTDSAHPLPDRAGSNLYTTDTQWAPLLQQYLPADVYAHLQPYLTRMGHLAGSRLDELALIADKNPPTLEHRTRTGQDAQRIVKHPAYVEMERVAYGEFALATMSHRTGVLGWEGKLPPLAKYALTYLFVQAEFGLCCPLSMTDSLARTLRKFGAPELVDKYWSQLTATDFDDMAQGAMFMTEQAAGSDIANTQTVAYPQADGSWRLVGDKWFCSNPDAAFAMVLARVDGAPAGMKGISLFLLPRQLDDGSTNHYRIIRLKEKLGTRSMASGEIHMEGAVAYLVGEQGRGFVQMADMVNNSRLSNGVRAAGMMRRAVAEAEFIASERHAFGKALQDMPLMQRQLDKLRTYSEQARTMVLQTAQALQRSDAGEEGGYALLRILTPLIKFRACRDARKVTGDAMEVRGGCGYIEEWSDPRLVRDAHLGSIWEGTSNIVALDVLRAIRREGSLPVLQAHAAQLLAQTHAAPAFLTALRSALERAAAFSQSAADADAAGERLARQAASGLYHCFTAIAMAWEASRTHSSERMRWAQLVLLHRALPRDPLQDGGIPADWVQ</sequence>
<dbReference type="Pfam" id="PF00441">
    <property type="entry name" value="Acyl-CoA_dh_1"/>
    <property type="match status" value="1"/>
</dbReference>
<feature type="domain" description="Adaptive response protein AidB N-terminal" evidence="8">
    <location>
        <begin position="22"/>
        <end position="182"/>
    </location>
</feature>
<dbReference type="OrthoDB" id="9771038at2"/>
<dbReference type="PROSITE" id="PS00073">
    <property type="entry name" value="ACYL_COA_DH_2"/>
    <property type="match status" value="1"/>
</dbReference>
<keyword evidence="4" id="KW-0274">FAD</keyword>
<dbReference type="PANTHER" id="PTHR42707">
    <property type="entry name" value="ACYL-COA DEHYDROGENASE"/>
    <property type="match status" value="1"/>
</dbReference>
<dbReference type="EMBL" id="PDEA01000001">
    <property type="protein sequence ID" value="PEH88742.1"/>
    <property type="molecule type" value="Genomic_DNA"/>
</dbReference>
<dbReference type="SUPFAM" id="SSF56645">
    <property type="entry name" value="Acyl-CoA dehydrogenase NM domain-like"/>
    <property type="match status" value="1"/>
</dbReference>
<evidence type="ECO:0000256" key="3">
    <source>
        <dbReference type="ARBA" id="ARBA00022630"/>
    </source>
</evidence>
<dbReference type="InterPro" id="IPR006091">
    <property type="entry name" value="Acyl-CoA_Oxase/DH_mid-dom"/>
</dbReference>
<comment type="similarity">
    <text evidence="2">Belongs to the acyl-CoA dehydrogenase family.</text>
</comment>
<evidence type="ECO:0000256" key="4">
    <source>
        <dbReference type="ARBA" id="ARBA00022827"/>
    </source>
</evidence>
<evidence type="ECO:0000256" key="1">
    <source>
        <dbReference type="ARBA" id="ARBA00001974"/>
    </source>
</evidence>
<dbReference type="STRING" id="1219032.GCA_001515545_02773"/>
<dbReference type="InterPro" id="IPR041504">
    <property type="entry name" value="AidB_N"/>
</dbReference>
<protein>
    <submittedName>
        <fullName evidence="9">DNA alkylation response protein</fullName>
    </submittedName>
</protein>
<dbReference type="Pfam" id="PF02770">
    <property type="entry name" value="Acyl-CoA_dh_M"/>
    <property type="match status" value="1"/>
</dbReference>
<keyword evidence="10" id="KW-1185">Reference proteome</keyword>
<dbReference type="GO" id="GO:0003995">
    <property type="term" value="F:acyl-CoA dehydrogenase activity"/>
    <property type="evidence" value="ECO:0007669"/>
    <property type="project" value="InterPro"/>
</dbReference>
<dbReference type="InterPro" id="IPR009075">
    <property type="entry name" value="AcylCo_DH/oxidase_C"/>
</dbReference>
<feature type="region of interest" description="Disordered" evidence="5">
    <location>
        <begin position="1"/>
        <end position="24"/>
    </location>
</feature>
<evidence type="ECO:0000256" key="2">
    <source>
        <dbReference type="ARBA" id="ARBA00009347"/>
    </source>
</evidence>
<accession>A0A2A7UTZ6</accession>
<proteinExistence type="inferred from homology"/>
<dbReference type="Gene3D" id="6.10.250.600">
    <property type="match status" value="1"/>
</dbReference>